<dbReference type="EMBL" id="CAFBPU010000112">
    <property type="protein sequence ID" value="CAB5041682.1"/>
    <property type="molecule type" value="Genomic_DNA"/>
</dbReference>
<reference evidence="2" key="1">
    <citation type="submission" date="2020-05" db="EMBL/GenBank/DDBJ databases">
        <authorList>
            <person name="Chiriac C."/>
            <person name="Salcher M."/>
            <person name="Ghai R."/>
            <person name="Kavagutti S V."/>
        </authorList>
    </citation>
    <scope>NUCLEOTIDE SEQUENCE</scope>
</reference>
<evidence type="ECO:0000313" key="2">
    <source>
        <dbReference type="EMBL" id="CAB5041682.1"/>
    </source>
</evidence>
<name>A0A6J7SLH6_9ZZZZ</name>
<accession>A0A6J7SLH6</accession>
<dbReference type="AlphaFoldDB" id="A0A6J7SLH6"/>
<gene>
    <name evidence="1" type="ORF">UFOPK3752_01992</name>
    <name evidence="2" type="ORF">UFOPK4150_02539</name>
</gene>
<dbReference type="EMBL" id="CAFBND010000115">
    <property type="protein sequence ID" value="CAB4956389.1"/>
    <property type="molecule type" value="Genomic_DNA"/>
</dbReference>
<evidence type="ECO:0000313" key="1">
    <source>
        <dbReference type="EMBL" id="CAB4956389.1"/>
    </source>
</evidence>
<proteinExistence type="predicted"/>
<protein>
    <submittedName>
        <fullName evidence="2">Unannotated protein</fullName>
    </submittedName>
</protein>
<sequence length="101" mass="10618">MCEAMATASSPEPIVTRIQARRLAGPTPVARISEAIPARRNPIAPVTRLRNEACTVVAKSSAAYIPGRPEARCASIRFSLRTAANAILAAARSQATAHIAL</sequence>
<organism evidence="2">
    <name type="scientific">freshwater metagenome</name>
    <dbReference type="NCBI Taxonomy" id="449393"/>
    <lineage>
        <taxon>unclassified sequences</taxon>
        <taxon>metagenomes</taxon>
        <taxon>ecological metagenomes</taxon>
    </lineage>
</organism>